<keyword evidence="1" id="KW-1133">Transmembrane helix</keyword>
<feature type="transmembrane region" description="Helical" evidence="1">
    <location>
        <begin position="12"/>
        <end position="33"/>
    </location>
</feature>
<evidence type="ECO:0000313" key="3">
    <source>
        <dbReference type="Proteomes" id="UP000315167"/>
    </source>
</evidence>
<keyword evidence="1" id="KW-0812">Transmembrane</keyword>
<evidence type="ECO:0000256" key="1">
    <source>
        <dbReference type="SAM" id="Phobius"/>
    </source>
</evidence>
<keyword evidence="3" id="KW-1185">Reference proteome</keyword>
<proteinExistence type="predicted"/>
<feature type="transmembrane region" description="Helical" evidence="1">
    <location>
        <begin position="39"/>
        <end position="58"/>
    </location>
</feature>
<accession>A0A562LAG5</accession>
<reference evidence="2 3" key="1">
    <citation type="journal article" date="2015" name="Stand. Genomic Sci.">
        <title>Genomic Encyclopedia of Bacterial and Archaeal Type Strains, Phase III: the genomes of soil and plant-associated and newly described type strains.</title>
        <authorList>
            <person name="Whitman W.B."/>
            <person name="Woyke T."/>
            <person name="Klenk H.P."/>
            <person name="Zhou Y."/>
            <person name="Lilburn T.G."/>
            <person name="Beck B.J."/>
            <person name="De Vos P."/>
            <person name="Vandamme P."/>
            <person name="Eisen J.A."/>
            <person name="Garrity G."/>
            <person name="Hugenholtz P."/>
            <person name="Kyrpides N.C."/>
        </authorList>
    </citation>
    <scope>NUCLEOTIDE SEQUENCE [LARGE SCALE GENOMIC DNA]</scope>
    <source>
        <strain evidence="2 3">CGMCC 1.10821</strain>
    </source>
</reference>
<dbReference type="RefSeq" id="WP_144898286.1">
    <property type="nucleotide sequence ID" value="NZ_VLKN01000002.1"/>
</dbReference>
<keyword evidence="1" id="KW-0472">Membrane</keyword>
<comment type="caution">
    <text evidence="2">The sequence shown here is derived from an EMBL/GenBank/DDBJ whole genome shotgun (WGS) entry which is preliminary data.</text>
</comment>
<dbReference type="Proteomes" id="UP000315167">
    <property type="component" value="Unassembled WGS sequence"/>
</dbReference>
<organism evidence="2 3">
    <name type="scientific">Luteimonas cucumeris</name>
    <dbReference type="NCBI Taxonomy" id="985012"/>
    <lineage>
        <taxon>Bacteria</taxon>
        <taxon>Pseudomonadati</taxon>
        <taxon>Pseudomonadota</taxon>
        <taxon>Gammaproteobacteria</taxon>
        <taxon>Lysobacterales</taxon>
        <taxon>Lysobacteraceae</taxon>
        <taxon>Luteimonas</taxon>
    </lineage>
</organism>
<protein>
    <submittedName>
        <fullName evidence="2">Uncharacterized protein</fullName>
    </submittedName>
</protein>
<gene>
    <name evidence="2" type="ORF">IP90_00731</name>
</gene>
<sequence length="65" mass="6911">MSTTQRTGSSRVYQAPAAIASVSLLGLVSALLGDGVFNAVSWIALGAVPCVVAWAYVFRRRRDRA</sequence>
<dbReference type="EMBL" id="VLKN01000002">
    <property type="protein sequence ID" value="TWI04598.1"/>
    <property type="molecule type" value="Genomic_DNA"/>
</dbReference>
<dbReference type="AlphaFoldDB" id="A0A562LAG5"/>
<evidence type="ECO:0000313" key="2">
    <source>
        <dbReference type="EMBL" id="TWI04598.1"/>
    </source>
</evidence>
<name>A0A562LAG5_9GAMM</name>